<organism evidence="1 2">
    <name type="scientific">Enterococcus alishanensis</name>
    <dbReference type="NCBI Taxonomy" id="1303817"/>
    <lineage>
        <taxon>Bacteria</taxon>
        <taxon>Bacillati</taxon>
        <taxon>Bacillota</taxon>
        <taxon>Bacilli</taxon>
        <taxon>Lactobacillales</taxon>
        <taxon>Enterococcaceae</taxon>
        <taxon>Enterococcus</taxon>
    </lineage>
</organism>
<proteinExistence type="predicted"/>
<gene>
    <name evidence="1" type="ORF">KUA55_03975</name>
</gene>
<dbReference type="RefSeq" id="WP_218324894.1">
    <property type="nucleotide sequence ID" value="NZ_JAHUZB010000002.1"/>
</dbReference>
<dbReference type="EMBL" id="JAHUZB010000002">
    <property type="protein sequence ID" value="MBV7389826.1"/>
    <property type="molecule type" value="Genomic_DNA"/>
</dbReference>
<comment type="caution">
    <text evidence="1">The sequence shown here is derived from an EMBL/GenBank/DDBJ whole genome shotgun (WGS) entry which is preliminary data.</text>
</comment>
<name>A0ABS6TA92_9ENTE</name>
<evidence type="ECO:0000313" key="1">
    <source>
        <dbReference type="EMBL" id="MBV7389826.1"/>
    </source>
</evidence>
<keyword evidence="2" id="KW-1185">Reference proteome</keyword>
<dbReference type="InterPro" id="IPR018770">
    <property type="entry name" value="ChloroindolylP_hydrolase"/>
</dbReference>
<sequence>MGFIVGIVIIGLAIWGGNRFYSSYKTKKVFNDRQKKYKETHQLSDKDLELFKKTMGEMKNQILGIEEATNKNKDLKKIENSEAGIKSAKEIFQELMAEPNELTKYGDFIYKKLPSMLDACIRLNKIEGTKLNSKEIRESVDSILETVTFISASITDEYERIVKEDSEEIALSKKVIGK</sequence>
<dbReference type="Proteomes" id="UP000774130">
    <property type="component" value="Unassembled WGS sequence"/>
</dbReference>
<accession>A0ABS6TA92</accession>
<evidence type="ECO:0000313" key="2">
    <source>
        <dbReference type="Proteomes" id="UP000774130"/>
    </source>
</evidence>
<protein>
    <submittedName>
        <fullName evidence="1">5-bromo-4-chloroindolyl phosphate hydrolysis family protein</fullName>
    </submittedName>
</protein>
<dbReference type="Pfam" id="PF10112">
    <property type="entry name" value="Halogen_Hydrol"/>
    <property type="match status" value="1"/>
</dbReference>
<reference evidence="1 2" key="1">
    <citation type="submission" date="2021-06" db="EMBL/GenBank/DDBJ databases">
        <title>Enterococcus alishanensis sp. nov., a novel lactic acid bacterium isolated from fresh coffee beans.</title>
        <authorList>
            <person name="Chen Y.-S."/>
        </authorList>
    </citation>
    <scope>NUCLEOTIDE SEQUENCE [LARGE SCALE GENOMIC DNA]</scope>
    <source>
        <strain evidence="1 2">ALS3</strain>
    </source>
</reference>